<proteinExistence type="predicted"/>
<protein>
    <submittedName>
        <fullName evidence="1">Uncharacterized protein</fullName>
    </submittedName>
</protein>
<gene>
    <name evidence="1" type="ORF">V8G54_011697</name>
</gene>
<reference evidence="1 2" key="1">
    <citation type="journal article" date="2023" name="Life. Sci Alliance">
        <title>Evolutionary insights into 3D genome organization and epigenetic landscape of Vigna mungo.</title>
        <authorList>
            <person name="Junaid A."/>
            <person name="Singh B."/>
            <person name="Bhatia S."/>
        </authorList>
    </citation>
    <scope>NUCLEOTIDE SEQUENCE [LARGE SCALE GENOMIC DNA]</scope>
    <source>
        <strain evidence="1">Urdbean</strain>
    </source>
</reference>
<accession>A0AAQ3S355</accession>
<sequence length="229" mass="26350">MRGTTKCSVREKTNVTTKREINVREENSASKLVKCSVHRLEGFDALLGGLWVPCLKGFDEGFNVSLGRLWVPMFLPESCLDTSRLKTVTTYDQLHLGTWVNYKRDVEDQPNERDSLKDVEDLLDERDALHVNPIDMNPTKKNVEDLLSERDLLHMILVERDVEDQPNEQDSLKDVEDPLDERDALHVNPIEYDVEDPINEVDSLSVNPTKKNVEDLLSERDLLHMILVE</sequence>
<evidence type="ECO:0000313" key="1">
    <source>
        <dbReference type="EMBL" id="WVZ14131.1"/>
    </source>
</evidence>
<evidence type="ECO:0000313" key="2">
    <source>
        <dbReference type="Proteomes" id="UP001374535"/>
    </source>
</evidence>
<dbReference type="AlphaFoldDB" id="A0AAQ3S355"/>
<dbReference type="EMBL" id="CP144697">
    <property type="protein sequence ID" value="WVZ14131.1"/>
    <property type="molecule type" value="Genomic_DNA"/>
</dbReference>
<organism evidence="1 2">
    <name type="scientific">Vigna mungo</name>
    <name type="common">Black gram</name>
    <name type="synonym">Phaseolus mungo</name>
    <dbReference type="NCBI Taxonomy" id="3915"/>
    <lineage>
        <taxon>Eukaryota</taxon>
        <taxon>Viridiplantae</taxon>
        <taxon>Streptophyta</taxon>
        <taxon>Embryophyta</taxon>
        <taxon>Tracheophyta</taxon>
        <taxon>Spermatophyta</taxon>
        <taxon>Magnoliopsida</taxon>
        <taxon>eudicotyledons</taxon>
        <taxon>Gunneridae</taxon>
        <taxon>Pentapetalae</taxon>
        <taxon>rosids</taxon>
        <taxon>fabids</taxon>
        <taxon>Fabales</taxon>
        <taxon>Fabaceae</taxon>
        <taxon>Papilionoideae</taxon>
        <taxon>50 kb inversion clade</taxon>
        <taxon>NPAAA clade</taxon>
        <taxon>indigoferoid/millettioid clade</taxon>
        <taxon>Phaseoleae</taxon>
        <taxon>Vigna</taxon>
    </lineage>
</organism>
<dbReference type="Proteomes" id="UP001374535">
    <property type="component" value="Chromosome 4"/>
</dbReference>
<name>A0AAQ3S355_VIGMU</name>
<keyword evidence="2" id="KW-1185">Reference proteome</keyword>